<feature type="compositionally biased region" description="Low complexity" evidence="1">
    <location>
        <begin position="42"/>
        <end position="52"/>
    </location>
</feature>
<evidence type="ECO:0000313" key="3">
    <source>
        <dbReference type="Proteomes" id="UP000265520"/>
    </source>
</evidence>
<protein>
    <submittedName>
        <fullName evidence="2">Uncharacterized protein</fullName>
    </submittedName>
</protein>
<dbReference type="AlphaFoldDB" id="A0A392UJD0"/>
<sequence length="79" mass="8067">GIGKPRGRPKGSGGKGNGKTVPTISTSFEQRNTAKHTTPAVNTSTSSSSTNSGTALNVDHIPSIPSNSQQRNTSMSTTP</sequence>
<evidence type="ECO:0000313" key="2">
    <source>
        <dbReference type="EMBL" id="MCI73651.1"/>
    </source>
</evidence>
<feature type="compositionally biased region" description="Polar residues" evidence="1">
    <location>
        <begin position="64"/>
        <end position="79"/>
    </location>
</feature>
<evidence type="ECO:0000256" key="1">
    <source>
        <dbReference type="SAM" id="MobiDB-lite"/>
    </source>
</evidence>
<feature type="region of interest" description="Disordered" evidence="1">
    <location>
        <begin position="1"/>
        <end position="79"/>
    </location>
</feature>
<reference evidence="2 3" key="1">
    <citation type="journal article" date="2018" name="Front. Plant Sci.">
        <title>Red Clover (Trifolium pratense) and Zigzag Clover (T. medium) - A Picture of Genomic Similarities and Differences.</title>
        <authorList>
            <person name="Dluhosova J."/>
            <person name="Istvanek J."/>
            <person name="Nedelnik J."/>
            <person name="Repkova J."/>
        </authorList>
    </citation>
    <scope>NUCLEOTIDE SEQUENCE [LARGE SCALE GENOMIC DNA]</scope>
    <source>
        <strain evidence="3">cv. 10/8</strain>
        <tissue evidence="2">Leaf</tissue>
    </source>
</reference>
<feature type="compositionally biased region" description="Polar residues" evidence="1">
    <location>
        <begin position="20"/>
        <end position="41"/>
    </location>
</feature>
<name>A0A392UJD0_9FABA</name>
<dbReference type="EMBL" id="LXQA010843398">
    <property type="protein sequence ID" value="MCI73651.1"/>
    <property type="molecule type" value="Genomic_DNA"/>
</dbReference>
<feature type="non-terminal residue" evidence="2">
    <location>
        <position position="79"/>
    </location>
</feature>
<organism evidence="2 3">
    <name type="scientific">Trifolium medium</name>
    <dbReference type="NCBI Taxonomy" id="97028"/>
    <lineage>
        <taxon>Eukaryota</taxon>
        <taxon>Viridiplantae</taxon>
        <taxon>Streptophyta</taxon>
        <taxon>Embryophyta</taxon>
        <taxon>Tracheophyta</taxon>
        <taxon>Spermatophyta</taxon>
        <taxon>Magnoliopsida</taxon>
        <taxon>eudicotyledons</taxon>
        <taxon>Gunneridae</taxon>
        <taxon>Pentapetalae</taxon>
        <taxon>rosids</taxon>
        <taxon>fabids</taxon>
        <taxon>Fabales</taxon>
        <taxon>Fabaceae</taxon>
        <taxon>Papilionoideae</taxon>
        <taxon>50 kb inversion clade</taxon>
        <taxon>NPAAA clade</taxon>
        <taxon>Hologalegina</taxon>
        <taxon>IRL clade</taxon>
        <taxon>Trifolieae</taxon>
        <taxon>Trifolium</taxon>
    </lineage>
</organism>
<dbReference type="Proteomes" id="UP000265520">
    <property type="component" value="Unassembled WGS sequence"/>
</dbReference>
<accession>A0A392UJD0</accession>
<comment type="caution">
    <text evidence="2">The sequence shown here is derived from an EMBL/GenBank/DDBJ whole genome shotgun (WGS) entry which is preliminary data.</text>
</comment>
<proteinExistence type="predicted"/>
<feature type="non-terminal residue" evidence="2">
    <location>
        <position position="1"/>
    </location>
</feature>
<keyword evidence="3" id="KW-1185">Reference proteome</keyword>